<feature type="compositionally biased region" description="Basic and acidic residues" evidence="1">
    <location>
        <begin position="7"/>
        <end position="19"/>
    </location>
</feature>
<protein>
    <submittedName>
        <fullName evidence="2">Uncharacterized protein</fullName>
    </submittedName>
</protein>
<evidence type="ECO:0000313" key="3">
    <source>
        <dbReference type="Proteomes" id="UP000681414"/>
    </source>
</evidence>
<feature type="region of interest" description="Disordered" evidence="1">
    <location>
        <begin position="1"/>
        <end position="27"/>
    </location>
</feature>
<accession>A0A942TEL7</accession>
<evidence type="ECO:0000256" key="1">
    <source>
        <dbReference type="SAM" id="MobiDB-lite"/>
    </source>
</evidence>
<reference evidence="2 3" key="1">
    <citation type="submission" date="2021-05" db="EMBL/GenBank/DDBJ databases">
        <title>Novel Bacillus species.</title>
        <authorList>
            <person name="Liu G."/>
        </authorList>
    </citation>
    <scope>NUCLEOTIDE SEQUENCE [LARGE SCALE GENOMIC DNA]</scope>
    <source>
        <strain evidence="3">FJAT-49780</strain>
    </source>
</reference>
<dbReference type="EMBL" id="JAGYPG010000002">
    <property type="protein sequence ID" value="MBS4195361.1"/>
    <property type="molecule type" value="Genomic_DNA"/>
</dbReference>
<dbReference type="AlphaFoldDB" id="A0A942TEL7"/>
<comment type="caution">
    <text evidence="2">The sequence shown here is derived from an EMBL/GenBank/DDBJ whole genome shotgun (WGS) entry which is preliminary data.</text>
</comment>
<proteinExistence type="predicted"/>
<evidence type="ECO:0000313" key="2">
    <source>
        <dbReference type="EMBL" id="MBS4195361.1"/>
    </source>
</evidence>
<organism evidence="2 3">
    <name type="scientific">Lederbergia citri</name>
    <dbReference type="NCBI Taxonomy" id="2833580"/>
    <lineage>
        <taxon>Bacteria</taxon>
        <taxon>Bacillati</taxon>
        <taxon>Bacillota</taxon>
        <taxon>Bacilli</taxon>
        <taxon>Bacillales</taxon>
        <taxon>Bacillaceae</taxon>
        <taxon>Lederbergia</taxon>
    </lineage>
</organism>
<dbReference type="RefSeq" id="WP_213124586.1">
    <property type="nucleotide sequence ID" value="NZ_JAGYPG010000002.1"/>
</dbReference>
<keyword evidence="3" id="KW-1185">Reference proteome</keyword>
<gene>
    <name evidence="2" type="ORF">KHA97_09870</name>
</gene>
<name>A0A942TEL7_9BACI</name>
<sequence>MIKSRRERREEARNNKTKFEPIYNGKPPVMRTDYERFNNKFVTIKEESE</sequence>
<dbReference type="Proteomes" id="UP000681414">
    <property type="component" value="Unassembled WGS sequence"/>
</dbReference>